<accession>A0AAT9FMM6</accession>
<name>A0AAT9FMM6_9BACT</name>
<dbReference type="Pfam" id="PF07586">
    <property type="entry name" value="HXXSHH"/>
    <property type="match status" value="1"/>
</dbReference>
<dbReference type="InterPro" id="IPR006311">
    <property type="entry name" value="TAT_signal"/>
</dbReference>
<dbReference type="PROSITE" id="PS51318">
    <property type="entry name" value="TAT"/>
    <property type="match status" value="1"/>
</dbReference>
<gene>
    <name evidence="1" type="ORF">NT6N_22540</name>
</gene>
<organism evidence="1">
    <name type="scientific">Oceaniferula spumae</name>
    <dbReference type="NCBI Taxonomy" id="2979115"/>
    <lineage>
        <taxon>Bacteria</taxon>
        <taxon>Pseudomonadati</taxon>
        <taxon>Verrucomicrobiota</taxon>
        <taxon>Verrucomicrobiia</taxon>
        <taxon>Verrucomicrobiales</taxon>
        <taxon>Verrucomicrobiaceae</taxon>
        <taxon>Oceaniferula</taxon>
    </lineage>
</organism>
<dbReference type="InterPro" id="IPR011447">
    <property type="entry name" value="DUF1552"/>
</dbReference>
<sequence>MNSKTFNASRRGFLRGVGVTMALPFLESMSPVGKALAQGSKTGSLGANGEPIRFATFFMPNGVNPRAWLESGKGGKLGELPRILKPLDALKEHINVITGIKNPGNGHSLGTASFLTGMNPHRTMKPSEVNVHNASLDQIIGEALKTSTVFPTLELGMGGQAAAANAMAATPVYTSHICWKDANTPIPYEVNPQRAFDRLFKNASAKGKRRPDTEPSNMPDSSVIDAVLADAKALGKKLGREDKAKLDEYFTAVREVEKRIAQQDAVTGLNITEDVLKDILGLKGDIREHMADQKDGRFQKQPKIPQREYGRLMMDILALSFWSNSTRSATLSFGNGFQGGGNMSFLDGVNSAHHQASHHGFKDQKLEQFTVINTFYMEQYAYLLDRLRNMKEGSSNVLENSLVLFGSNISTGQAHNGKNIPVILSGNAGGRLKTGRHIATNNQQIGDLHRSILDMMNVDAKIGQGSGTIKGI</sequence>
<proteinExistence type="predicted"/>
<evidence type="ECO:0008006" key="2">
    <source>
        <dbReference type="Google" id="ProtNLM"/>
    </source>
</evidence>
<dbReference type="AlphaFoldDB" id="A0AAT9FMM6"/>
<evidence type="ECO:0000313" key="1">
    <source>
        <dbReference type="EMBL" id="BDS07214.1"/>
    </source>
</evidence>
<protein>
    <recommendedName>
        <fullName evidence="2">DUF1552 domain-containing protein</fullName>
    </recommendedName>
</protein>
<dbReference type="EMBL" id="AP026866">
    <property type="protein sequence ID" value="BDS07214.1"/>
    <property type="molecule type" value="Genomic_DNA"/>
</dbReference>
<dbReference type="KEGG" id="osu:NT6N_22540"/>
<reference evidence="1" key="1">
    <citation type="submission" date="2024-07" db="EMBL/GenBank/DDBJ databases">
        <title>Complete genome sequence of Verrucomicrobiaceae bacterium NT6N.</title>
        <authorList>
            <person name="Huang C."/>
            <person name="Takami H."/>
            <person name="Hamasaki K."/>
        </authorList>
    </citation>
    <scope>NUCLEOTIDE SEQUENCE</scope>
    <source>
        <strain evidence="1">NT6N</strain>
    </source>
</reference>